<sequence length="248" mass="28659">MRLLRMARLSTSPIPRWLKVIVTVALAIMPLSATLQAQSITLDSLGTYEASYRTFMVQKWKADRKEFTITTRKKWWYYLPSPGWSFRSPSISLNTGVIAQIDRDKLTLAARLEALDARYQVEYTETLARISTEYRKLVVRSEQLDRERRLLAKLLAIQRINDEAFNKQQLSPQDHLQVSYEYERAVSEFRRKESELAITALDFFSLCRFNLPTKQLIDVASSDPCPASTDRDFSLTVASDVPIRPTTR</sequence>
<accession>A0ABS3JLL6</accession>
<dbReference type="Gene3D" id="1.20.1600.10">
    <property type="entry name" value="Outer membrane efflux proteins (OEP)"/>
    <property type="match status" value="1"/>
</dbReference>
<dbReference type="RefSeq" id="WP_207330843.1">
    <property type="nucleotide sequence ID" value="NZ_JAFMYW010000006.1"/>
</dbReference>
<evidence type="ECO:0000313" key="1">
    <source>
        <dbReference type="EMBL" id="MBO0950901.1"/>
    </source>
</evidence>
<evidence type="ECO:0000313" key="2">
    <source>
        <dbReference type="Proteomes" id="UP000664628"/>
    </source>
</evidence>
<comment type="caution">
    <text evidence="1">The sequence shown here is derived from an EMBL/GenBank/DDBJ whole genome shotgun (WGS) entry which is preliminary data.</text>
</comment>
<dbReference type="SUPFAM" id="SSF56954">
    <property type="entry name" value="Outer membrane efflux proteins (OEP)"/>
    <property type="match status" value="1"/>
</dbReference>
<proteinExistence type="predicted"/>
<reference evidence="1 2" key="1">
    <citation type="submission" date="2021-03" db="EMBL/GenBank/DDBJ databases">
        <title>Fibrella sp. HMF5405 genome sequencing and assembly.</title>
        <authorList>
            <person name="Kang H."/>
            <person name="Kim H."/>
            <person name="Bae S."/>
            <person name="Joh K."/>
        </authorList>
    </citation>
    <scope>NUCLEOTIDE SEQUENCE [LARGE SCALE GENOMIC DNA]</scope>
    <source>
        <strain evidence="1 2">HMF5405</strain>
    </source>
</reference>
<organism evidence="1 2">
    <name type="scientific">Fibrella forsythiae</name>
    <dbReference type="NCBI Taxonomy" id="2817061"/>
    <lineage>
        <taxon>Bacteria</taxon>
        <taxon>Pseudomonadati</taxon>
        <taxon>Bacteroidota</taxon>
        <taxon>Cytophagia</taxon>
        <taxon>Cytophagales</taxon>
        <taxon>Spirosomataceae</taxon>
        <taxon>Fibrella</taxon>
    </lineage>
</organism>
<dbReference type="Proteomes" id="UP000664628">
    <property type="component" value="Unassembled WGS sequence"/>
</dbReference>
<dbReference type="EMBL" id="JAFMYW010000006">
    <property type="protein sequence ID" value="MBO0950901.1"/>
    <property type="molecule type" value="Genomic_DNA"/>
</dbReference>
<evidence type="ECO:0008006" key="3">
    <source>
        <dbReference type="Google" id="ProtNLM"/>
    </source>
</evidence>
<gene>
    <name evidence="1" type="ORF">J2I46_20080</name>
</gene>
<name>A0ABS3JLL6_9BACT</name>
<protein>
    <recommendedName>
        <fullName evidence="3">Outer membrane efflux protein</fullName>
    </recommendedName>
</protein>
<keyword evidence="2" id="KW-1185">Reference proteome</keyword>